<evidence type="ECO:0000313" key="3">
    <source>
        <dbReference type="Proteomes" id="UP000433101"/>
    </source>
</evidence>
<keyword evidence="3" id="KW-1185">Reference proteome</keyword>
<reference evidence="2 3" key="1">
    <citation type="submission" date="2019-12" db="EMBL/GenBank/DDBJ databases">
        <authorList>
            <person name="Li M."/>
        </authorList>
    </citation>
    <scope>NUCLEOTIDE SEQUENCE [LARGE SCALE GENOMIC DNA]</scope>
    <source>
        <strain evidence="2 3">GBMRC 2046</strain>
    </source>
</reference>
<dbReference type="InterPro" id="IPR007410">
    <property type="entry name" value="LpqE-like"/>
</dbReference>
<dbReference type="RefSeq" id="WP_160776245.1">
    <property type="nucleotide sequence ID" value="NZ_WUMV01000006.1"/>
</dbReference>
<dbReference type="SUPFAM" id="SSF110087">
    <property type="entry name" value="DR1885-like metal-binding protein"/>
    <property type="match status" value="1"/>
</dbReference>
<sequence length="160" mass="16743">MKIFKILAVAAALALASLSVHAEDIKLGDLTISNAWTRATPPRAIAGGGFITITNHGSQDDLLVAASTSVSDRAEIHEMSVVDNVMKMRHVPGGVPVPAGETVELRPGGFHVMFLDLKEPLKQGDTLTVSLTFEKAGTVEVPFTIEKIGAKAPAHSGHGG</sequence>
<dbReference type="EMBL" id="WUMV01000006">
    <property type="protein sequence ID" value="MXN66014.1"/>
    <property type="molecule type" value="Genomic_DNA"/>
</dbReference>
<protein>
    <submittedName>
        <fullName evidence="2">Copper chaperone PCu(A)C</fullName>
    </submittedName>
</protein>
<dbReference type="Pfam" id="PF04314">
    <property type="entry name" value="PCuAC"/>
    <property type="match status" value="1"/>
</dbReference>
<dbReference type="PANTHER" id="PTHR36302">
    <property type="entry name" value="BLR7088 PROTEIN"/>
    <property type="match status" value="1"/>
</dbReference>
<dbReference type="AlphaFoldDB" id="A0A7X3S8P8"/>
<name>A0A7X3S8P8_9HYPH</name>
<dbReference type="InterPro" id="IPR058248">
    <property type="entry name" value="Lxx211020-like"/>
</dbReference>
<comment type="caution">
    <text evidence="2">The sequence shown here is derived from an EMBL/GenBank/DDBJ whole genome shotgun (WGS) entry which is preliminary data.</text>
</comment>
<gene>
    <name evidence="2" type="ORF">GR183_13960</name>
</gene>
<organism evidence="2 3">
    <name type="scientific">Stappia sediminis</name>
    <dbReference type="NCBI Taxonomy" id="2692190"/>
    <lineage>
        <taxon>Bacteria</taxon>
        <taxon>Pseudomonadati</taxon>
        <taxon>Pseudomonadota</taxon>
        <taxon>Alphaproteobacteria</taxon>
        <taxon>Hyphomicrobiales</taxon>
        <taxon>Stappiaceae</taxon>
        <taxon>Stappia</taxon>
    </lineage>
</organism>
<feature type="chain" id="PRO_5031178419" evidence="1">
    <location>
        <begin position="23"/>
        <end position="160"/>
    </location>
</feature>
<evidence type="ECO:0000313" key="2">
    <source>
        <dbReference type="EMBL" id="MXN66014.1"/>
    </source>
</evidence>
<keyword evidence="1" id="KW-0732">Signal</keyword>
<proteinExistence type="predicted"/>
<dbReference type="Proteomes" id="UP000433101">
    <property type="component" value="Unassembled WGS sequence"/>
</dbReference>
<accession>A0A7X3S8P8</accession>
<dbReference type="InterPro" id="IPR036182">
    <property type="entry name" value="PCuAC_sf"/>
</dbReference>
<dbReference type="PANTHER" id="PTHR36302:SF1">
    <property type="entry name" value="COPPER CHAPERONE PCU(A)C"/>
    <property type="match status" value="1"/>
</dbReference>
<feature type="signal peptide" evidence="1">
    <location>
        <begin position="1"/>
        <end position="22"/>
    </location>
</feature>
<dbReference type="Gene3D" id="2.60.40.1890">
    <property type="entry name" value="PCu(A)C copper chaperone"/>
    <property type="match status" value="1"/>
</dbReference>
<evidence type="ECO:0000256" key="1">
    <source>
        <dbReference type="SAM" id="SignalP"/>
    </source>
</evidence>